<dbReference type="PATRIC" id="fig|1136941.3.peg.1761"/>
<dbReference type="EMBL" id="CP011853">
    <property type="protein sequence ID" value="ALG86732.1"/>
    <property type="molecule type" value="Genomic_DNA"/>
</dbReference>
<dbReference type="InterPro" id="IPR022742">
    <property type="entry name" value="Hydrolase_4"/>
</dbReference>
<reference evidence="2 3" key="2">
    <citation type="journal article" date="2017" name="Int. J. Syst. Evol. Microbiol.">
        <title>Gordonia phthalatica sp. nov., a di-n-butyl phthalate-degrading bacterium isolated from activated sludge.</title>
        <authorList>
            <person name="Jin D."/>
            <person name="Kong X."/>
            <person name="Jia M."/>
            <person name="Yu X."/>
            <person name="Wang X."/>
            <person name="Zhuang X."/>
            <person name="Deng Y."/>
            <person name="Bai Z."/>
        </authorList>
    </citation>
    <scope>NUCLEOTIDE SEQUENCE [LARGE SCALE GENOMIC DNA]</scope>
    <source>
        <strain evidence="2 3">QH-11</strain>
    </source>
</reference>
<dbReference type="GO" id="GO:0016787">
    <property type="term" value="F:hydrolase activity"/>
    <property type="evidence" value="ECO:0007669"/>
    <property type="project" value="UniProtKB-KW"/>
</dbReference>
<dbReference type="Pfam" id="PF12146">
    <property type="entry name" value="Hydrolase_4"/>
    <property type="match status" value="1"/>
</dbReference>
<feature type="domain" description="Serine aminopeptidase S33" evidence="1">
    <location>
        <begin position="53"/>
        <end position="266"/>
    </location>
</feature>
<gene>
    <name evidence="2" type="ORF">ACH46_08655</name>
</gene>
<proteinExistence type="predicted"/>
<accession>A0A0N9N728</accession>
<dbReference type="PANTHER" id="PTHR11614">
    <property type="entry name" value="PHOSPHOLIPASE-RELATED"/>
    <property type="match status" value="1"/>
</dbReference>
<keyword evidence="2" id="KW-0378">Hydrolase</keyword>
<dbReference type="AlphaFoldDB" id="A0A0N9N728"/>
<dbReference type="Gene3D" id="3.40.50.1820">
    <property type="entry name" value="alpha/beta hydrolase"/>
    <property type="match status" value="1"/>
</dbReference>
<keyword evidence="3" id="KW-1185">Reference proteome</keyword>
<dbReference type="KEGG" id="goq:ACH46_08655"/>
<name>A0A0N9N728_9ACTN</name>
<dbReference type="STRING" id="1136941.ACH46_08655"/>
<protein>
    <submittedName>
        <fullName evidence="2">Alpha/beta hydrolase</fullName>
    </submittedName>
</protein>
<sequence>MVERVSIVKSRQWRPDEFLDRFQSLSIPLGDDPDGDGPIDATLVRAPLAATSNGAVLYVHGFTDYFFQEELAEFFTDRGYAFYAVDLRRCGRSLRDGDQPHYISDLKYYDRELTAALDVIVDEADDPESQVLVIGHSTGGLITPLWLNRLRETDPDRHDRVKGLILNSPWLDLQGEAVLRTDAVGLVIKGVSKARPRVLVPRDLSDAYGESLHVSRHGEWSYDLRCKPLTGFPVTFGWLSAVRAGQHRLHRGIDVGVPALVLRSAKSWFSEKYRPEVDTADCVLDVKQIAQWSGAIGRRVWAVAVPDARHDVFLSLETPRRIAYGEVQTWLTTMFGEGAQQ</sequence>
<evidence type="ECO:0000313" key="3">
    <source>
        <dbReference type="Proteomes" id="UP000063789"/>
    </source>
</evidence>
<dbReference type="OrthoDB" id="9801217at2"/>
<evidence type="ECO:0000259" key="1">
    <source>
        <dbReference type="Pfam" id="PF12146"/>
    </source>
</evidence>
<dbReference type="InterPro" id="IPR051044">
    <property type="entry name" value="MAG_DAG_Lipase"/>
</dbReference>
<evidence type="ECO:0000313" key="2">
    <source>
        <dbReference type="EMBL" id="ALG86732.1"/>
    </source>
</evidence>
<reference evidence="3" key="1">
    <citation type="submission" date="2015-06" db="EMBL/GenBank/DDBJ databases">
        <title>Complete genome sequence and metabolic analysis of phthalate degradation pathway in Gordonia sp. QH-11.</title>
        <authorList>
            <person name="Jin D."/>
            <person name="Kong X."/>
            <person name="Bai Z."/>
        </authorList>
    </citation>
    <scope>NUCLEOTIDE SEQUENCE [LARGE SCALE GENOMIC DNA]</scope>
    <source>
        <strain evidence="3">QH-11</strain>
    </source>
</reference>
<organism evidence="2 3">
    <name type="scientific">Gordonia phthalatica</name>
    <dbReference type="NCBI Taxonomy" id="1136941"/>
    <lineage>
        <taxon>Bacteria</taxon>
        <taxon>Bacillati</taxon>
        <taxon>Actinomycetota</taxon>
        <taxon>Actinomycetes</taxon>
        <taxon>Mycobacteriales</taxon>
        <taxon>Gordoniaceae</taxon>
        <taxon>Gordonia</taxon>
    </lineage>
</organism>
<dbReference type="InterPro" id="IPR029058">
    <property type="entry name" value="AB_hydrolase_fold"/>
</dbReference>
<dbReference type="SUPFAM" id="SSF53474">
    <property type="entry name" value="alpha/beta-Hydrolases"/>
    <property type="match status" value="1"/>
</dbReference>
<dbReference type="Proteomes" id="UP000063789">
    <property type="component" value="Chromosome"/>
</dbReference>